<dbReference type="InterPro" id="IPR000792">
    <property type="entry name" value="Tscrpt_reg_LuxR_C"/>
</dbReference>
<dbReference type="InterPro" id="IPR016032">
    <property type="entry name" value="Sig_transdc_resp-reg_C-effctor"/>
</dbReference>
<reference evidence="2 3" key="1">
    <citation type="submission" date="2021-08" db="EMBL/GenBank/DDBJ databases">
        <authorList>
            <person name="Peeters C."/>
        </authorList>
    </citation>
    <scope>NUCLEOTIDE SEQUENCE [LARGE SCALE GENOMIC DNA]</scope>
    <source>
        <strain evidence="2 3">LMG 23992</strain>
    </source>
</reference>
<dbReference type="InterPro" id="IPR036388">
    <property type="entry name" value="WH-like_DNA-bd_sf"/>
</dbReference>
<organism evidence="2 3">
    <name type="scientific">Cupriavidus laharis</name>
    <dbReference type="NCBI Taxonomy" id="151654"/>
    <lineage>
        <taxon>Bacteria</taxon>
        <taxon>Pseudomonadati</taxon>
        <taxon>Pseudomonadota</taxon>
        <taxon>Betaproteobacteria</taxon>
        <taxon>Burkholderiales</taxon>
        <taxon>Burkholderiaceae</taxon>
        <taxon>Cupriavidus</taxon>
    </lineage>
</organism>
<dbReference type="RefSeq" id="WP_224077809.1">
    <property type="nucleotide sequence ID" value="NZ_CAJZAI010000001.1"/>
</dbReference>
<gene>
    <name evidence="2" type="ORF">LMG23992_00070</name>
</gene>
<evidence type="ECO:0000259" key="1">
    <source>
        <dbReference type="SMART" id="SM00421"/>
    </source>
</evidence>
<dbReference type="EMBL" id="CAJZAI010000001">
    <property type="protein sequence ID" value="CAG9164924.1"/>
    <property type="molecule type" value="Genomic_DNA"/>
</dbReference>
<accession>A0ABM8WC99</accession>
<evidence type="ECO:0000313" key="2">
    <source>
        <dbReference type="EMBL" id="CAG9164924.1"/>
    </source>
</evidence>
<proteinExistence type="predicted"/>
<feature type="domain" description="HTH luxR-type" evidence="1">
    <location>
        <begin position="312"/>
        <end position="369"/>
    </location>
</feature>
<evidence type="ECO:0000313" key="3">
    <source>
        <dbReference type="Proteomes" id="UP000727654"/>
    </source>
</evidence>
<sequence>MNEDEMHDTIRALYQGIFDADAWQRSLAALCQASGSVHAALVVRDTVRDRVLVNQVVNPVPEEVAAYRDYYEALDPAIPFVSQLTVGNWYIDACELGEQAMRSLPFYGEFFRQFGLSSLMACLIERQPHYEVFLSLQRPQGGARYSPEDARALDWAIPHVRHAIALRDRTRQVSTLAHVSAELLERLPFAVIVFTDDGKVLLANRAGEAWTRRLMPVPVVGAAAGAGTPRTDEWRLSRPFPDVLRAAGDPAVAQPAQALRATGPDGREAQVVVLPLPAAHHLAVDWQRPAVLVAVHEAGTPALGIAGVLRELYGLTPAEIRLAMLLTTGIGLPEACEQLGIRRETSRTQLKAIFTKTGTGTQAQLAHLLTRLGVVLGTGQARSEPV</sequence>
<comment type="caution">
    <text evidence="2">The sequence shown here is derived from an EMBL/GenBank/DDBJ whole genome shotgun (WGS) entry which is preliminary data.</text>
</comment>
<dbReference type="SMART" id="SM00421">
    <property type="entry name" value="HTH_LUXR"/>
    <property type="match status" value="1"/>
</dbReference>
<name>A0ABM8WC99_9BURK</name>
<dbReference type="SUPFAM" id="SSF46894">
    <property type="entry name" value="C-terminal effector domain of the bipartite response regulators"/>
    <property type="match status" value="1"/>
</dbReference>
<dbReference type="Gene3D" id="3.30.450.20">
    <property type="entry name" value="PAS domain"/>
    <property type="match status" value="1"/>
</dbReference>
<keyword evidence="3" id="KW-1185">Reference proteome</keyword>
<dbReference type="Proteomes" id="UP000727654">
    <property type="component" value="Unassembled WGS sequence"/>
</dbReference>
<dbReference type="Gene3D" id="1.10.10.10">
    <property type="entry name" value="Winged helix-like DNA-binding domain superfamily/Winged helix DNA-binding domain"/>
    <property type="match status" value="1"/>
</dbReference>
<protein>
    <recommendedName>
        <fullName evidence="1">HTH luxR-type domain-containing protein</fullName>
    </recommendedName>
</protein>